<organism evidence="6">
    <name type="scientific">Desulfitobacterium hafniense</name>
    <name type="common">Desulfitobacterium frappieri</name>
    <dbReference type="NCBI Taxonomy" id="49338"/>
    <lineage>
        <taxon>Bacteria</taxon>
        <taxon>Bacillati</taxon>
        <taxon>Bacillota</taxon>
        <taxon>Clostridia</taxon>
        <taxon>Eubacteriales</taxon>
        <taxon>Desulfitobacteriaceae</taxon>
        <taxon>Desulfitobacterium</taxon>
    </lineage>
</organism>
<evidence type="ECO:0000256" key="4">
    <source>
        <dbReference type="ARBA" id="ARBA00023136"/>
    </source>
</evidence>
<protein>
    <submittedName>
        <fullName evidence="6">ABC-type cobalt transport system, permease component CbiQ</fullName>
    </submittedName>
    <submittedName>
        <fullName evidence="7">Cobalt transporter</fullName>
    </submittedName>
</protein>
<name>A0A098B872_DESHA</name>
<feature type="transmembrane region" description="Helical" evidence="5">
    <location>
        <begin position="94"/>
        <end position="116"/>
    </location>
</feature>
<keyword evidence="2 5" id="KW-0812">Transmembrane</keyword>
<dbReference type="PANTHER" id="PTHR33514">
    <property type="entry name" value="PROTEIN ABCI12, CHLOROPLASTIC"/>
    <property type="match status" value="1"/>
</dbReference>
<keyword evidence="3 5" id="KW-1133">Transmembrane helix</keyword>
<dbReference type="AlphaFoldDB" id="A0A098B872"/>
<dbReference type="EMBL" id="LOCK01000011">
    <property type="protein sequence ID" value="KTE92713.1"/>
    <property type="molecule type" value="Genomic_DNA"/>
</dbReference>
<evidence type="ECO:0000313" key="7">
    <source>
        <dbReference type="EMBL" id="KTE92713.1"/>
    </source>
</evidence>
<dbReference type="GO" id="GO:0005886">
    <property type="term" value="C:plasma membrane"/>
    <property type="evidence" value="ECO:0007669"/>
    <property type="project" value="UniProtKB-ARBA"/>
</dbReference>
<dbReference type="Proteomes" id="UP000054623">
    <property type="component" value="Unassembled WGS sequence"/>
</dbReference>
<evidence type="ECO:0000256" key="1">
    <source>
        <dbReference type="ARBA" id="ARBA00004141"/>
    </source>
</evidence>
<reference evidence="7 8" key="2">
    <citation type="submission" date="2015-12" db="EMBL/GenBank/DDBJ databases">
        <title>Draft Genome Sequence of Desulfitobacterium hafniense Strain DH, a Sulfate-reducing Bacterium Isolated from Paddy Soils.</title>
        <authorList>
            <person name="Bao P."/>
            <person name="Zhang X."/>
            <person name="Li G."/>
        </authorList>
    </citation>
    <scope>NUCLEOTIDE SEQUENCE [LARGE SCALE GENOMIC DNA]</scope>
    <source>
        <strain evidence="7 8">DH</strain>
    </source>
</reference>
<sequence>MLERGLYHPGESILHKLDPRLKIGSLVILGLLMTTVNWGGLLCLTGGLFIMLGYSPLPIKAFQSVIKAGVVLGLFYTLIMGWHWQEGWFFWKGYWSMAGVLQGLMMSWRILLVFLLTRMFSAFTLPSEQGIGIAFFLAPFYRITPKAADFALLITLTLRFIPLLLEEAALLYKARLAKGNLPGQWIGKIKDLAALLLPLLRIALRRAEELAENLVARGYVSGGYRVLGTKEWESKDSWGAVVLILWSIGTLVIELGLKIW</sequence>
<dbReference type="PANTHER" id="PTHR33514:SF13">
    <property type="entry name" value="PROTEIN ABCI12, CHLOROPLASTIC"/>
    <property type="match status" value="1"/>
</dbReference>
<dbReference type="InterPro" id="IPR003339">
    <property type="entry name" value="ABC/ECF_trnsptr_transmembrane"/>
</dbReference>
<feature type="transmembrane region" description="Helical" evidence="5">
    <location>
        <begin position="237"/>
        <end position="257"/>
    </location>
</feature>
<feature type="transmembrane region" description="Helical" evidence="5">
    <location>
        <begin position="147"/>
        <end position="165"/>
    </location>
</feature>
<evidence type="ECO:0000256" key="2">
    <source>
        <dbReference type="ARBA" id="ARBA00022692"/>
    </source>
</evidence>
<accession>A0A098B872</accession>
<evidence type="ECO:0000313" key="6">
    <source>
        <dbReference type="EMBL" id="CDX04577.1"/>
    </source>
</evidence>
<dbReference type="EMBL" id="LK996017">
    <property type="protein sequence ID" value="CDX04577.1"/>
    <property type="molecule type" value="Genomic_DNA"/>
</dbReference>
<evidence type="ECO:0000256" key="3">
    <source>
        <dbReference type="ARBA" id="ARBA00022989"/>
    </source>
</evidence>
<reference evidence="6" key="1">
    <citation type="submission" date="2014-07" db="EMBL/GenBank/DDBJ databases">
        <authorList>
            <person name="Hornung V.Bastian."/>
        </authorList>
    </citation>
    <scope>NUCLEOTIDE SEQUENCE</scope>
    <source>
        <strain evidence="6">PCE-S</strain>
    </source>
</reference>
<dbReference type="CDD" id="cd16914">
    <property type="entry name" value="EcfT"/>
    <property type="match status" value="1"/>
</dbReference>
<proteinExistence type="predicted"/>
<evidence type="ECO:0000256" key="5">
    <source>
        <dbReference type="SAM" id="Phobius"/>
    </source>
</evidence>
<evidence type="ECO:0000313" key="8">
    <source>
        <dbReference type="Proteomes" id="UP000054623"/>
    </source>
</evidence>
<dbReference type="RefSeq" id="WP_005807755.1">
    <property type="nucleotide sequence ID" value="NZ_CABKQQ010000002.1"/>
</dbReference>
<dbReference type="OrthoDB" id="8075495at2"/>
<dbReference type="Pfam" id="PF02361">
    <property type="entry name" value="CbiQ"/>
    <property type="match status" value="1"/>
</dbReference>
<feature type="transmembrane region" description="Helical" evidence="5">
    <location>
        <begin position="26"/>
        <end position="52"/>
    </location>
</feature>
<comment type="subcellular location">
    <subcellularLocation>
        <location evidence="1">Membrane</location>
        <topology evidence="1">Multi-pass membrane protein</topology>
    </subcellularLocation>
</comment>
<gene>
    <name evidence="7" type="ORF">AT727_17430</name>
    <name evidence="6" type="ORF">DPCES_4691</name>
</gene>
<dbReference type="OMA" id="WWIFTIT"/>
<keyword evidence="4 5" id="KW-0472">Membrane</keyword>
<feature type="transmembrane region" description="Helical" evidence="5">
    <location>
        <begin position="64"/>
        <end position="82"/>
    </location>
</feature>
<dbReference type="PATRIC" id="fig|49338.4.peg.5043"/>